<organism evidence="11 12">
    <name type="scientific">Rotaria socialis</name>
    <dbReference type="NCBI Taxonomy" id="392032"/>
    <lineage>
        <taxon>Eukaryota</taxon>
        <taxon>Metazoa</taxon>
        <taxon>Spiralia</taxon>
        <taxon>Gnathifera</taxon>
        <taxon>Rotifera</taxon>
        <taxon>Eurotatoria</taxon>
        <taxon>Bdelloidea</taxon>
        <taxon>Philodinida</taxon>
        <taxon>Philodinidae</taxon>
        <taxon>Rotaria</taxon>
    </lineage>
</organism>
<dbReference type="GO" id="GO:0004930">
    <property type="term" value="F:G protein-coupled receptor activity"/>
    <property type="evidence" value="ECO:0007669"/>
    <property type="project" value="UniProtKB-KW"/>
</dbReference>
<protein>
    <recommendedName>
        <fullName evidence="10">G-protein coupled receptors family 1 profile domain-containing protein</fullName>
    </recommendedName>
</protein>
<evidence type="ECO:0000259" key="10">
    <source>
        <dbReference type="PROSITE" id="PS50262"/>
    </source>
</evidence>
<dbReference type="Proteomes" id="UP000663865">
    <property type="component" value="Unassembled WGS sequence"/>
</dbReference>
<evidence type="ECO:0000256" key="3">
    <source>
        <dbReference type="ARBA" id="ARBA00022989"/>
    </source>
</evidence>
<dbReference type="PANTHER" id="PTHR24243">
    <property type="entry name" value="G-PROTEIN COUPLED RECEPTOR"/>
    <property type="match status" value="1"/>
</dbReference>
<evidence type="ECO:0000313" key="11">
    <source>
        <dbReference type="EMBL" id="CAF3808938.1"/>
    </source>
</evidence>
<dbReference type="AlphaFoldDB" id="A0A819BWL6"/>
<dbReference type="PROSITE" id="PS50262">
    <property type="entry name" value="G_PROTEIN_RECEP_F1_2"/>
    <property type="match status" value="1"/>
</dbReference>
<keyword evidence="2 9" id="KW-0812">Transmembrane</keyword>
<dbReference type="EMBL" id="CAJNYV010006201">
    <property type="protein sequence ID" value="CAF3808938.1"/>
    <property type="molecule type" value="Genomic_DNA"/>
</dbReference>
<comment type="subcellular location">
    <subcellularLocation>
        <location evidence="1">Membrane</location>
        <topology evidence="1">Multi-pass membrane protein</topology>
    </subcellularLocation>
</comment>
<sequence length="303" mass="33394">MNNSSSSDNLPPGGGSNGMGRPGGGSNGMGPPGGGGMGPTPDFGSVPITSIQRNLAFYGYIFLFLFGFFGHAASTSIFLRRSLRSISTSCLFLCMAGSDTIYLSMCIYDFLFLGLGVPTTNIDLMNSLCRFRSFVQYFSMCCSAWLLLSITIDRWLRVQFPFRVKELCTIKRALIGAFIIFMCSIALNSHLQLPSLGVVPGAIACAPGSTSNSTYQYFYTEIFIGLRGQQKRQLKQGRCRTFLDRQMLIIMLTSIVLFFITQIPLSLFSILMIYVLRNELALQQLLQLNTITTFVASINYAVS</sequence>
<dbReference type="CDD" id="cd00637">
    <property type="entry name" value="7tm_classA_rhodopsin-like"/>
    <property type="match status" value="1"/>
</dbReference>
<name>A0A819BWL6_9BILA</name>
<dbReference type="PROSITE" id="PS00237">
    <property type="entry name" value="G_PROTEIN_RECEP_F1_1"/>
    <property type="match status" value="1"/>
</dbReference>
<keyword evidence="6" id="KW-0675">Receptor</keyword>
<accession>A0A819BWL6</accession>
<keyword evidence="3 9" id="KW-1133">Transmembrane helix</keyword>
<dbReference type="Gene3D" id="1.20.1070.10">
    <property type="entry name" value="Rhodopsin 7-helix transmembrane proteins"/>
    <property type="match status" value="1"/>
</dbReference>
<feature type="transmembrane region" description="Helical" evidence="9">
    <location>
        <begin position="91"/>
        <end position="114"/>
    </location>
</feature>
<dbReference type="SUPFAM" id="SSF81321">
    <property type="entry name" value="Family A G protein-coupled receptor-like"/>
    <property type="match status" value="1"/>
</dbReference>
<feature type="transmembrane region" description="Helical" evidence="9">
    <location>
        <begin position="248"/>
        <end position="276"/>
    </location>
</feature>
<feature type="region of interest" description="Disordered" evidence="8">
    <location>
        <begin position="1"/>
        <end position="39"/>
    </location>
</feature>
<evidence type="ECO:0000256" key="7">
    <source>
        <dbReference type="ARBA" id="ARBA00023224"/>
    </source>
</evidence>
<keyword evidence="7" id="KW-0807">Transducer</keyword>
<evidence type="ECO:0000256" key="9">
    <source>
        <dbReference type="SAM" id="Phobius"/>
    </source>
</evidence>
<evidence type="ECO:0000256" key="6">
    <source>
        <dbReference type="ARBA" id="ARBA00023170"/>
    </source>
</evidence>
<dbReference type="GO" id="GO:0005886">
    <property type="term" value="C:plasma membrane"/>
    <property type="evidence" value="ECO:0007669"/>
    <property type="project" value="TreeGrafter"/>
</dbReference>
<evidence type="ECO:0000256" key="4">
    <source>
        <dbReference type="ARBA" id="ARBA00023040"/>
    </source>
</evidence>
<keyword evidence="4" id="KW-0297">G-protein coupled receptor</keyword>
<feature type="transmembrane region" description="Helical" evidence="9">
    <location>
        <begin position="57"/>
        <end position="79"/>
    </location>
</feature>
<evidence type="ECO:0000256" key="8">
    <source>
        <dbReference type="SAM" id="MobiDB-lite"/>
    </source>
</evidence>
<keyword evidence="5 9" id="KW-0472">Membrane</keyword>
<evidence type="ECO:0000256" key="1">
    <source>
        <dbReference type="ARBA" id="ARBA00004141"/>
    </source>
</evidence>
<feature type="transmembrane region" description="Helical" evidence="9">
    <location>
        <begin position="134"/>
        <end position="152"/>
    </location>
</feature>
<comment type="caution">
    <text evidence="11">The sequence shown here is derived from an EMBL/GenBank/DDBJ whole genome shotgun (WGS) entry which is preliminary data.</text>
</comment>
<dbReference type="PANTHER" id="PTHR24243:SF230">
    <property type="entry name" value="G-PROTEIN COUPLED RECEPTORS FAMILY 1 PROFILE DOMAIN-CONTAINING PROTEIN"/>
    <property type="match status" value="1"/>
</dbReference>
<proteinExistence type="predicted"/>
<dbReference type="InterPro" id="IPR017452">
    <property type="entry name" value="GPCR_Rhodpsn_7TM"/>
</dbReference>
<evidence type="ECO:0000256" key="5">
    <source>
        <dbReference type="ARBA" id="ARBA00023136"/>
    </source>
</evidence>
<feature type="domain" description="G-protein coupled receptors family 1 profile" evidence="10">
    <location>
        <begin position="70"/>
        <end position="303"/>
    </location>
</feature>
<gene>
    <name evidence="11" type="ORF">KIK155_LOCUS32873</name>
</gene>
<dbReference type="InterPro" id="IPR000276">
    <property type="entry name" value="GPCR_Rhodpsn"/>
</dbReference>
<feature type="compositionally biased region" description="Gly residues" evidence="8">
    <location>
        <begin position="12"/>
        <end position="38"/>
    </location>
</feature>
<evidence type="ECO:0000256" key="2">
    <source>
        <dbReference type="ARBA" id="ARBA00022692"/>
    </source>
</evidence>
<feature type="transmembrane region" description="Helical" evidence="9">
    <location>
        <begin position="173"/>
        <end position="191"/>
    </location>
</feature>
<dbReference type="Pfam" id="PF00001">
    <property type="entry name" value="7tm_1"/>
    <property type="match status" value="1"/>
</dbReference>
<reference evidence="11" key="1">
    <citation type="submission" date="2021-02" db="EMBL/GenBank/DDBJ databases">
        <authorList>
            <person name="Nowell W R."/>
        </authorList>
    </citation>
    <scope>NUCLEOTIDE SEQUENCE</scope>
</reference>
<evidence type="ECO:0000313" key="12">
    <source>
        <dbReference type="Proteomes" id="UP000663865"/>
    </source>
</evidence>